<feature type="compositionally biased region" description="Polar residues" evidence="1">
    <location>
        <begin position="27"/>
        <end position="39"/>
    </location>
</feature>
<feature type="compositionally biased region" description="Polar residues" evidence="1">
    <location>
        <begin position="53"/>
        <end position="62"/>
    </location>
</feature>
<evidence type="ECO:0000313" key="3">
    <source>
        <dbReference type="Proteomes" id="UP000800200"/>
    </source>
</evidence>
<reference evidence="2" key="1">
    <citation type="journal article" date="2020" name="Stud. Mycol.">
        <title>101 Dothideomycetes genomes: a test case for predicting lifestyles and emergence of pathogens.</title>
        <authorList>
            <person name="Haridas S."/>
            <person name="Albert R."/>
            <person name="Binder M."/>
            <person name="Bloem J."/>
            <person name="Labutti K."/>
            <person name="Salamov A."/>
            <person name="Andreopoulos B."/>
            <person name="Baker S."/>
            <person name="Barry K."/>
            <person name="Bills G."/>
            <person name="Bluhm B."/>
            <person name="Cannon C."/>
            <person name="Castanera R."/>
            <person name="Culley D."/>
            <person name="Daum C."/>
            <person name="Ezra D."/>
            <person name="Gonzalez J."/>
            <person name="Henrissat B."/>
            <person name="Kuo A."/>
            <person name="Liang C."/>
            <person name="Lipzen A."/>
            <person name="Lutzoni F."/>
            <person name="Magnuson J."/>
            <person name="Mondo S."/>
            <person name="Nolan M."/>
            <person name="Ohm R."/>
            <person name="Pangilinan J."/>
            <person name="Park H.-J."/>
            <person name="Ramirez L."/>
            <person name="Alfaro M."/>
            <person name="Sun H."/>
            <person name="Tritt A."/>
            <person name="Yoshinaga Y."/>
            <person name="Zwiers L.-H."/>
            <person name="Turgeon B."/>
            <person name="Goodwin S."/>
            <person name="Spatafora J."/>
            <person name="Crous P."/>
            <person name="Grigoriev I."/>
        </authorList>
    </citation>
    <scope>NUCLEOTIDE SEQUENCE</scope>
    <source>
        <strain evidence="2">CBS 207.26</strain>
    </source>
</reference>
<dbReference type="InterPro" id="IPR018608">
    <property type="entry name" value="Gti1/Pac2"/>
</dbReference>
<keyword evidence="3" id="KW-1185">Reference proteome</keyword>
<feature type="region of interest" description="Disordered" evidence="1">
    <location>
        <begin position="27"/>
        <end position="133"/>
    </location>
</feature>
<protein>
    <submittedName>
        <fullName evidence="2">Uncharacterized protein</fullName>
    </submittedName>
</protein>
<accession>A0A6A6E6K3</accession>
<evidence type="ECO:0000313" key="2">
    <source>
        <dbReference type="EMBL" id="KAF2185810.1"/>
    </source>
</evidence>
<organism evidence="2 3">
    <name type="scientific">Zopfia rhizophila CBS 207.26</name>
    <dbReference type="NCBI Taxonomy" id="1314779"/>
    <lineage>
        <taxon>Eukaryota</taxon>
        <taxon>Fungi</taxon>
        <taxon>Dikarya</taxon>
        <taxon>Ascomycota</taxon>
        <taxon>Pezizomycotina</taxon>
        <taxon>Dothideomycetes</taxon>
        <taxon>Dothideomycetes incertae sedis</taxon>
        <taxon>Zopfiaceae</taxon>
        <taxon>Zopfia</taxon>
    </lineage>
</organism>
<dbReference type="PANTHER" id="PTHR28027">
    <property type="entry name" value="TRANSCRIPTIONAL REGULATOR MIT1"/>
    <property type="match status" value="1"/>
</dbReference>
<dbReference type="GO" id="GO:0003677">
    <property type="term" value="F:DNA binding"/>
    <property type="evidence" value="ECO:0007669"/>
    <property type="project" value="TreeGrafter"/>
</dbReference>
<evidence type="ECO:0000256" key="1">
    <source>
        <dbReference type="SAM" id="MobiDB-lite"/>
    </source>
</evidence>
<dbReference type="OrthoDB" id="5572844at2759"/>
<proteinExistence type="predicted"/>
<gene>
    <name evidence="2" type="ORF">K469DRAFT_707476</name>
</gene>
<sequence length="133" mass="14619">MSALKHLLPRQDKRLRLISYYARSHPTASNLQQPTTDPTLSHICPPKDMYPESTGNKTSNVPAVTRGAMPGSPYVNTLNSRRMAASDGRLGRPPRKTAALRRPDIHPRLPLCPEIETPRSASPCSHTSTVSVL</sequence>
<dbReference type="Proteomes" id="UP000800200">
    <property type="component" value="Unassembled WGS sequence"/>
</dbReference>
<feature type="compositionally biased region" description="Polar residues" evidence="1">
    <location>
        <begin position="119"/>
        <end position="133"/>
    </location>
</feature>
<dbReference type="AlphaFoldDB" id="A0A6A6E6K3"/>
<name>A0A6A6E6K3_9PEZI</name>
<feature type="non-terminal residue" evidence="2">
    <location>
        <position position="133"/>
    </location>
</feature>
<dbReference type="PANTHER" id="PTHR28027:SF1">
    <property type="entry name" value="CAMP INDEPENDENT REGULATORY PROTEIN (AFU_ORTHOLOGUE AFUA_3G09640)"/>
    <property type="match status" value="1"/>
</dbReference>
<dbReference type="EMBL" id="ML994632">
    <property type="protein sequence ID" value="KAF2185810.1"/>
    <property type="molecule type" value="Genomic_DNA"/>
</dbReference>